<feature type="compositionally biased region" description="Low complexity" evidence="3">
    <location>
        <begin position="268"/>
        <end position="283"/>
    </location>
</feature>
<dbReference type="GO" id="GO:0004674">
    <property type="term" value="F:protein serine/threonine kinase activity"/>
    <property type="evidence" value="ECO:0007669"/>
    <property type="project" value="TreeGrafter"/>
</dbReference>
<dbReference type="PANTHER" id="PTHR24346:SF79">
    <property type="entry name" value="PROTEIN KINASE DOMAIN-CONTAINING PROTEIN"/>
    <property type="match status" value="1"/>
</dbReference>
<feature type="domain" description="Protein kinase" evidence="4">
    <location>
        <begin position="1"/>
        <end position="68"/>
    </location>
</feature>
<gene>
    <name evidence="5" type="ORF">DGYR_LOCUS13716</name>
</gene>
<evidence type="ECO:0000313" key="6">
    <source>
        <dbReference type="Proteomes" id="UP000549394"/>
    </source>
</evidence>
<proteinExistence type="predicted"/>
<keyword evidence="1" id="KW-0547">Nucleotide-binding</keyword>
<dbReference type="EMBL" id="CAJFCJ010000051">
    <property type="protein sequence ID" value="CAD5126474.1"/>
    <property type="molecule type" value="Genomic_DNA"/>
</dbReference>
<feature type="compositionally biased region" description="Polar residues" evidence="3">
    <location>
        <begin position="292"/>
        <end position="306"/>
    </location>
</feature>
<feature type="region of interest" description="Disordered" evidence="3">
    <location>
        <begin position="267"/>
        <end position="306"/>
    </location>
</feature>
<organism evidence="5 6">
    <name type="scientific">Dimorphilus gyrociliatus</name>
    <dbReference type="NCBI Taxonomy" id="2664684"/>
    <lineage>
        <taxon>Eukaryota</taxon>
        <taxon>Metazoa</taxon>
        <taxon>Spiralia</taxon>
        <taxon>Lophotrochozoa</taxon>
        <taxon>Annelida</taxon>
        <taxon>Polychaeta</taxon>
        <taxon>Polychaeta incertae sedis</taxon>
        <taxon>Dinophilidae</taxon>
        <taxon>Dimorphilus</taxon>
    </lineage>
</organism>
<dbReference type="Gene3D" id="1.10.510.10">
    <property type="entry name" value="Transferase(Phosphotransferase) domain 1"/>
    <property type="match status" value="1"/>
</dbReference>
<dbReference type="SUPFAM" id="SSF56112">
    <property type="entry name" value="Protein kinase-like (PK-like)"/>
    <property type="match status" value="1"/>
</dbReference>
<dbReference type="InterPro" id="IPR000719">
    <property type="entry name" value="Prot_kinase_dom"/>
</dbReference>
<dbReference type="GO" id="GO:0005524">
    <property type="term" value="F:ATP binding"/>
    <property type="evidence" value="ECO:0007669"/>
    <property type="project" value="UniProtKB-KW"/>
</dbReference>
<dbReference type="PROSITE" id="PS50011">
    <property type="entry name" value="PROTEIN_KINASE_DOM"/>
    <property type="match status" value="1"/>
</dbReference>
<evidence type="ECO:0000256" key="3">
    <source>
        <dbReference type="SAM" id="MobiDB-lite"/>
    </source>
</evidence>
<dbReference type="InterPro" id="IPR011009">
    <property type="entry name" value="Kinase-like_dom_sf"/>
</dbReference>
<dbReference type="PANTHER" id="PTHR24346">
    <property type="entry name" value="MAP/MICROTUBULE AFFINITY-REGULATING KINASE"/>
    <property type="match status" value="1"/>
</dbReference>
<accession>A0A7I8WEF0</accession>
<evidence type="ECO:0000313" key="5">
    <source>
        <dbReference type="EMBL" id="CAD5126474.1"/>
    </source>
</evidence>
<dbReference type="AlphaFoldDB" id="A0A7I8WEF0"/>
<sequence>MYAMLTGTLPFTVDPFNIKTLHAKMLKGSINKIPDNLSEDCKQLIHQFLIADPNKRITIEGALKHDWITKQSTDPLETAPFPNKLRSDDLDMTIIKHMTYKMSFRLSDVIRLVSNNIPNTSSATYHLLVRRLEKFNNREKLAATVLSAGDILEFGNSNNRKDENKNVEREEVKPPKRLTSIKNAERKLQKRRVMKANHVLGKRTESNNSDHNNNPPPNPSKSTEPKILPILPNRKSSITRASTGLSTDIVKSPKTLDERRIGTAKIFPSMTSPRTSSTSRYSSALLPRRRTSTNSYLPSISSELND</sequence>
<evidence type="ECO:0000259" key="4">
    <source>
        <dbReference type="PROSITE" id="PS50011"/>
    </source>
</evidence>
<dbReference type="OrthoDB" id="193931at2759"/>
<reference evidence="5 6" key="1">
    <citation type="submission" date="2020-08" db="EMBL/GenBank/DDBJ databases">
        <authorList>
            <person name="Hejnol A."/>
        </authorList>
    </citation>
    <scope>NUCLEOTIDE SEQUENCE [LARGE SCALE GENOMIC DNA]</scope>
</reference>
<dbReference type="GO" id="GO:0005737">
    <property type="term" value="C:cytoplasm"/>
    <property type="evidence" value="ECO:0007669"/>
    <property type="project" value="TreeGrafter"/>
</dbReference>
<name>A0A7I8WEF0_9ANNE</name>
<dbReference type="GO" id="GO:0035556">
    <property type="term" value="P:intracellular signal transduction"/>
    <property type="evidence" value="ECO:0007669"/>
    <property type="project" value="TreeGrafter"/>
</dbReference>
<evidence type="ECO:0000256" key="2">
    <source>
        <dbReference type="ARBA" id="ARBA00022840"/>
    </source>
</evidence>
<dbReference type="Proteomes" id="UP000549394">
    <property type="component" value="Unassembled WGS sequence"/>
</dbReference>
<comment type="caution">
    <text evidence="5">The sequence shown here is derived from an EMBL/GenBank/DDBJ whole genome shotgun (WGS) entry which is preliminary data.</text>
</comment>
<protein>
    <submittedName>
        <fullName evidence="5">DgyrCDS14597</fullName>
    </submittedName>
</protein>
<feature type="compositionally biased region" description="Basic and acidic residues" evidence="3">
    <location>
        <begin position="159"/>
        <end position="174"/>
    </location>
</feature>
<keyword evidence="2" id="KW-0067">ATP-binding</keyword>
<feature type="region of interest" description="Disordered" evidence="3">
    <location>
        <begin position="154"/>
        <end position="241"/>
    </location>
</feature>
<evidence type="ECO:0000256" key="1">
    <source>
        <dbReference type="ARBA" id="ARBA00022741"/>
    </source>
</evidence>
<keyword evidence="6" id="KW-1185">Reference proteome</keyword>